<keyword evidence="3" id="KW-0167">Capsid protein</keyword>
<name>A0A240EBU3_9GAMM</name>
<accession>A0A240EBU3</accession>
<evidence type="ECO:0000313" key="4">
    <source>
        <dbReference type="Proteomes" id="UP000219042"/>
    </source>
</evidence>
<feature type="signal peptide" evidence="1">
    <location>
        <begin position="1"/>
        <end position="38"/>
    </location>
</feature>
<dbReference type="EMBL" id="OANT01000007">
    <property type="protein sequence ID" value="SNX46006.1"/>
    <property type="molecule type" value="Genomic_DNA"/>
</dbReference>
<dbReference type="InterPro" id="IPR053167">
    <property type="entry name" value="Spore_coat_component"/>
</dbReference>
<keyword evidence="1" id="KW-0732">Signal</keyword>
<dbReference type="AlphaFoldDB" id="A0A240EBU3"/>
<feature type="chain" id="PRO_5012602412" evidence="1">
    <location>
        <begin position="39"/>
        <end position="328"/>
    </location>
</feature>
<evidence type="ECO:0000259" key="2">
    <source>
        <dbReference type="Pfam" id="PF05229"/>
    </source>
</evidence>
<dbReference type="PANTHER" id="PTHR37089">
    <property type="entry name" value="PROTEIN U-RELATED"/>
    <property type="match status" value="1"/>
</dbReference>
<feature type="domain" description="Spore coat protein U/FanG" evidence="2">
    <location>
        <begin position="34"/>
        <end position="168"/>
    </location>
</feature>
<feature type="domain" description="Spore coat protein U/FanG" evidence="2">
    <location>
        <begin position="203"/>
        <end position="325"/>
    </location>
</feature>
<dbReference type="Pfam" id="PF05229">
    <property type="entry name" value="SCPU"/>
    <property type="match status" value="2"/>
</dbReference>
<evidence type="ECO:0000256" key="1">
    <source>
        <dbReference type="SAM" id="SignalP"/>
    </source>
</evidence>
<dbReference type="Proteomes" id="UP000219042">
    <property type="component" value="Unassembled WGS sequence"/>
</dbReference>
<sequence length="328" mass="36092">MSINLYKSKINHHRFIGRYIFTALLFMCCSLFYSSAHAESCWISGGNLSFGTVNAQGSSTVSTDITVNCNSNWSQPIAYKMCLVVDSIDPAGQDPRSMISYDTYPAPLLNYNLYYDVAKTRKVPSTSNQSTAQCQSFQVSSNSGNPTTLIKMYGQVLSGQNVSAGYYKTNNMSLKLLYASRYGTEFPTDLEALASQNSANNYLLVNANYENSCLIVSATDIDFGTVDRLTAPRYQSGTIQLACPTGTNWKVSLDNGINASGTQRRMKNAQGSYLDYALYQDASRSILWQGNTQYSFSNQTIPVYGAIPAQDINSVGQYSDTITVTLTY</sequence>
<proteinExistence type="predicted"/>
<keyword evidence="3" id="KW-0946">Virion</keyword>
<gene>
    <name evidence="3" type="ORF">SAMN05421731_10793</name>
</gene>
<organism evidence="3 4">
    <name type="scientific">Acinetobacter puyangensis</name>
    <dbReference type="NCBI Taxonomy" id="1096779"/>
    <lineage>
        <taxon>Bacteria</taxon>
        <taxon>Pseudomonadati</taxon>
        <taxon>Pseudomonadota</taxon>
        <taxon>Gammaproteobacteria</taxon>
        <taxon>Moraxellales</taxon>
        <taxon>Moraxellaceae</taxon>
        <taxon>Acinetobacter</taxon>
    </lineage>
</organism>
<evidence type="ECO:0000313" key="3">
    <source>
        <dbReference type="EMBL" id="SNX46006.1"/>
    </source>
</evidence>
<reference evidence="4" key="1">
    <citation type="submission" date="2016-09" db="EMBL/GenBank/DDBJ databases">
        <authorList>
            <person name="Varghese N."/>
            <person name="Submissions S."/>
        </authorList>
    </citation>
    <scope>NUCLEOTIDE SEQUENCE [LARGE SCALE GENOMIC DNA]</scope>
    <source>
        <strain evidence="4">ANC 4466</strain>
    </source>
</reference>
<dbReference type="OrthoDB" id="8588792at2"/>
<protein>
    <submittedName>
        <fullName evidence="3">Spore coat protein U (SCPU) domain-containing protein</fullName>
    </submittedName>
</protein>
<dbReference type="RefSeq" id="WP_097079759.1">
    <property type="nucleotide sequence ID" value="NZ_OANT01000007.1"/>
</dbReference>
<dbReference type="InterPro" id="IPR007893">
    <property type="entry name" value="Spore_coat_U/FanG"/>
</dbReference>
<dbReference type="SMART" id="SM00972">
    <property type="entry name" value="SCPU"/>
    <property type="match status" value="2"/>
</dbReference>
<keyword evidence="4" id="KW-1185">Reference proteome</keyword>